<proteinExistence type="predicted"/>
<reference evidence="2" key="2">
    <citation type="journal article" date="2023" name="Plants (Basel)">
        <title>Annotation of the Turnera subulata (Passifloraceae) Draft Genome Reveals the S-Locus Evolved after the Divergence of Turneroideae from Passifloroideae in a Stepwise Manner.</title>
        <authorList>
            <person name="Henning P.M."/>
            <person name="Roalson E.H."/>
            <person name="Mir W."/>
            <person name="McCubbin A.G."/>
            <person name="Shore J.S."/>
        </authorList>
    </citation>
    <scope>NUCLEOTIDE SEQUENCE</scope>
    <source>
        <strain evidence="2">F60SS</strain>
    </source>
</reference>
<dbReference type="AlphaFoldDB" id="A0A9Q0G769"/>
<keyword evidence="3" id="KW-1185">Reference proteome</keyword>
<evidence type="ECO:0000256" key="1">
    <source>
        <dbReference type="SAM" id="MobiDB-lite"/>
    </source>
</evidence>
<accession>A0A9Q0G769</accession>
<reference evidence="2" key="1">
    <citation type="submission" date="2022-02" db="EMBL/GenBank/DDBJ databases">
        <authorList>
            <person name="Henning P.M."/>
            <person name="McCubbin A.G."/>
            <person name="Shore J.S."/>
        </authorList>
    </citation>
    <scope>NUCLEOTIDE SEQUENCE</scope>
    <source>
        <strain evidence="2">F60SS</strain>
        <tissue evidence="2">Leaves</tissue>
    </source>
</reference>
<feature type="region of interest" description="Disordered" evidence="1">
    <location>
        <begin position="124"/>
        <end position="148"/>
    </location>
</feature>
<name>A0A9Q0G769_9ROSI</name>
<feature type="compositionally biased region" description="Pro residues" evidence="1">
    <location>
        <begin position="131"/>
        <end position="142"/>
    </location>
</feature>
<gene>
    <name evidence="2" type="ORF">Tsubulata_016592</name>
</gene>
<evidence type="ECO:0000313" key="2">
    <source>
        <dbReference type="EMBL" id="KAJ4843680.1"/>
    </source>
</evidence>
<evidence type="ECO:0000313" key="3">
    <source>
        <dbReference type="Proteomes" id="UP001141552"/>
    </source>
</evidence>
<dbReference type="EMBL" id="JAKUCV010002183">
    <property type="protein sequence ID" value="KAJ4843680.1"/>
    <property type="molecule type" value="Genomic_DNA"/>
</dbReference>
<sequence>MISSNQLLPSALPLKAADQGRADSRCVGLYIHSSFFFSNLSPQIPHPPKSFSFSPISPTAAVFSAAAAATGQGTTGGIHSSSIRTSSTNLRPLPLSLSPSSSSSLGSATTCFCLSSSSSTLPSLSSASSPSKPPLPPSPPRSSPSSSAAAIFRSGERMLWSLQNNFNDDVCFVGERMFVIHTYIYTLDDDDDLST</sequence>
<dbReference type="Proteomes" id="UP001141552">
    <property type="component" value="Unassembled WGS sequence"/>
</dbReference>
<comment type="caution">
    <text evidence="2">The sequence shown here is derived from an EMBL/GenBank/DDBJ whole genome shotgun (WGS) entry which is preliminary data.</text>
</comment>
<protein>
    <submittedName>
        <fullName evidence="2">Uncharacterized protein</fullName>
    </submittedName>
</protein>
<organism evidence="2 3">
    <name type="scientific">Turnera subulata</name>
    <dbReference type="NCBI Taxonomy" id="218843"/>
    <lineage>
        <taxon>Eukaryota</taxon>
        <taxon>Viridiplantae</taxon>
        <taxon>Streptophyta</taxon>
        <taxon>Embryophyta</taxon>
        <taxon>Tracheophyta</taxon>
        <taxon>Spermatophyta</taxon>
        <taxon>Magnoliopsida</taxon>
        <taxon>eudicotyledons</taxon>
        <taxon>Gunneridae</taxon>
        <taxon>Pentapetalae</taxon>
        <taxon>rosids</taxon>
        <taxon>fabids</taxon>
        <taxon>Malpighiales</taxon>
        <taxon>Passifloraceae</taxon>
        <taxon>Turnera</taxon>
    </lineage>
</organism>